<dbReference type="SUPFAM" id="SSF47323">
    <property type="entry name" value="Anticodon-binding domain of a subclass of class I aminoacyl-tRNA synthetases"/>
    <property type="match status" value="1"/>
</dbReference>
<dbReference type="PRINTS" id="PR00985">
    <property type="entry name" value="TRNASYNTHLEU"/>
</dbReference>
<dbReference type="Proteomes" id="UP000229247">
    <property type="component" value="Unassembled WGS sequence"/>
</dbReference>
<dbReference type="PROSITE" id="PS00178">
    <property type="entry name" value="AA_TRNA_LIGASE_I"/>
    <property type="match status" value="1"/>
</dbReference>
<dbReference type="FunFam" id="3.40.50.620:FF:000003">
    <property type="entry name" value="Leucine--tRNA ligase"/>
    <property type="match status" value="1"/>
</dbReference>
<dbReference type="InterPro" id="IPR014729">
    <property type="entry name" value="Rossmann-like_a/b/a_fold"/>
</dbReference>
<feature type="domain" description="Aminoacyl-tRNA synthetase class Ia" evidence="11">
    <location>
        <begin position="442"/>
        <end position="631"/>
    </location>
</feature>
<dbReference type="Gene3D" id="1.10.730.10">
    <property type="entry name" value="Isoleucyl-tRNA Synthetase, Domain 1"/>
    <property type="match status" value="2"/>
</dbReference>
<dbReference type="GO" id="GO:0002161">
    <property type="term" value="F:aminoacyl-tRNA deacylase activity"/>
    <property type="evidence" value="ECO:0007669"/>
    <property type="project" value="InterPro"/>
</dbReference>
<dbReference type="CDD" id="cd07958">
    <property type="entry name" value="Anticodon_Ia_Leu_BEm"/>
    <property type="match status" value="1"/>
</dbReference>
<keyword evidence="7 9" id="KW-0030">Aminoacyl-tRNA synthetase</keyword>
<feature type="domain" description="Leucyl-tRNA synthetase editing" evidence="14">
    <location>
        <begin position="227"/>
        <end position="429"/>
    </location>
</feature>
<dbReference type="GO" id="GO:0005524">
    <property type="term" value="F:ATP binding"/>
    <property type="evidence" value="ECO:0007669"/>
    <property type="project" value="UniProtKB-UniRule"/>
</dbReference>
<dbReference type="InterPro" id="IPR025709">
    <property type="entry name" value="Leu_tRNA-synth_edit"/>
</dbReference>
<dbReference type="Pfam" id="PF13603">
    <property type="entry name" value="tRNA-synt_1_2"/>
    <property type="match status" value="1"/>
</dbReference>
<dbReference type="Pfam" id="PF08264">
    <property type="entry name" value="Anticodon_1"/>
    <property type="match status" value="1"/>
</dbReference>
<evidence type="ECO:0000256" key="10">
    <source>
        <dbReference type="RuleBase" id="RU363035"/>
    </source>
</evidence>
<comment type="catalytic activity">
    <reaction evidence="8 9">
        <text>tRNA(Leu) + L-leucine + ATP = L-leucyl-tRNA(Leu) + AMP + diphosphate</text>
        <dbReference type="Rhea" id="RHEA:11688"/>
        <dbReference type="Rhea" id="RHEA-COMP:9613"/>
        <dbReference type="Rhea" id="RHEA-COMP:9622"/>
        <dbReference type="ChEBI" id="CHEBI:30616"/>
        <dbReference type="ChEBI" id="CHEBI:33019"/>
        <dbReference type="ChEBI" id="CHEBI:57427"/>
        <dbReference type="ChEBI" id="CHEBI:78442"/>
        <dbReference type="ChEBI" id="CHEBI:78494"/>
        <dbReference type="ChEBI" id="CHEBI:456215"/>
        <dbReference type="EC" id="6.1.1.4"/>
    </reaction>
</comment>
<keyword evidence="6 9" id="KW-0648">Protein biosynthesis</keyword>
<protein>
    <recommendedName>
        <fullName evidence="9">Leucine--tRNA ligase</fullName>
        <ecNumber evidence="9">6.1.1.4</ecNumber>
    </recommendedName>
    <alternativeName>
        <fullName evidence="9">Leucyl-tRNA synthetase</fullName>
        <shortName evidence="9">LeuRS</shortName>
    </alternativeName>
</protein>
<evidence type="ECO:0000259" key="14">
    <source>
        <dbReference type="Pfam" id="PF13603"/>
    </source>
</evidence>
<dbReference type="EC" id="6.1.1.4" evidence="9"/>
<sequence length="845" mass="95679">MPKYDHKKIENKWQRFWKKHPELFAADDKGKGEKKYILDMFPYPSGDGLHMGHVESYTATDIISRYWRMRGKNVLHPQGWDAFGLPAENYAVKTKIHPAETTKKSIETFKAQMNMLGLSYDWSREINSSDPEYYKWTQWFFLLFYKNGLAYKSKGKVNWCESCQTVLANEQAEGGVCERCGKEVAQKDLEQWYFKITDFIEDSGETSGLLYGLDKIDWPESTKAGQRNWIGKSEGAQFKMKIITAPAFGHPSSSEEGTGEVLDKLLEVFTTRLDTIFGMTFALIAPEHKLVQELKSKITNWSEVEKYIAETKKKSELQRMAEVKDKTGVELKGIKVLNPFTKKSISLFASDFVLAYYGTGAVMAVPAHDERDFAFAKKFGLPIDEVIKSADGQSSVVKEAYTEDGVLINSGEYDGLTSGEARKKMTQWLAKEKIGRGTINYKMRDWLVSRQRYWGAPIPIIYCDKCGEVPVPEKDLPVLLPTDVDFMPTGESPLAKSKKFHDVKCPKCGGVARRESDTMDTFVCSSWYYFRYADAKNDKEFISKAMFKKWLPVDLYVGGAEHVVLHLLYSRFFTKVLHKLGYIGFDEPFAKLRHQGIILAEDGRKMSKSLGNVIAPDSVVEQYGADALRMFEMFMGPLEDVKPWNTKGIIGISRFLERIWKLNKGVIASGAKQSRGGAAKNEIATSPTAPRKDKIETLLHKTIKKVSEDIENLKFNTAISAMMILVNESGGGANLTKEQYEIFLKLLSPFAPYIVEELWSQLGHKKSIFTEKWPEYNAALVKDETIQMPVQINGKVRAVLTAPSDISEEEAKKIAISDTTIIKWLGGQEPKKVIFVKGRLVNIVV</sequence>
<keyword evidence="5 9" id="KW-0067">ATP-binding</keyword>
<dbReference type="EMBL" id="PEUE01000028">
    <property type="protein sequence ID" value="PIV38630.1"/>
    <property type="molecule type" value="Genomic_DNA"/>
</dbReference>
<evidence type="ECO:0000256" key="3">
    <source>
        <dbReference type="ARBA" id="ARBA00022598"/>
    </source>
</evidence>
<evidence type="ECO:0000313" key="16">
    <source>
        <dbReference type="Proteomes" id="UP000229247"/>
    </source>
</evidence>
<evidence type="ECO:0000256" key="6">
    <source>
        <dbReference type="ARBA" id="ARBA00022917"/>
    </source>
</evidence>
<dbReference type="GO" id="GO:0005829">
    <property type="term" value="C:cytosol"/>
    <property type="evidence" value="ECO:0007669"/>
    <property type="project" value="TreeGrafter"/>
</dbReference>
<dbReference type="FunFam" id="3.40.50.620:FF:000056">
    <property type="entry name" value="Leucine--tRNA ligase"/>
    <property type="match status" value="1"/>
</dbReference>
<evidence type="ECO:0000256" key="9">
    <source>
        <dbReference type="HAMAP-Rule" id="MF_00049"/>
    </source>
</evidence>
<gene>
    <name evidence="9" type="primary">leuS</name>
    <name evidence="15" type="ORF">COS30_01080</name>
</gene>
<feature type="domain" description="Methionyl/Valyl/Leucyl/Isoleucyl-tRNA synthetase anticodon-binding" evidence="12">
    <location>
        <begin position="695"/>
        <end position="807"/>
    </location>
</feature>
<evidence type="ECO:0000313" key="15">
    <source>
        <dbReference type="EMBL" id="PIV38630.1"/>
    </source>
</evidence>
<evidence type="ECO:0000256" key="1">
    <source>
        <dbReference type="ARBA" id="ARBA00005594"/>
    </source>
</evidence>
<proteinExistence type="inferred from homology"/>
<evidence type="ECO:0000256" key="7">
    <source>
        <dbReference type="ARBA" id="ARBA00023146"/>
    </source>
</evidence>
<dbReference type="Gene3D" id="3.90.740.10">
    <property type="entry name" value="Valyl/Leucyl/Isoleucyl-tRNA synthetase, editing domain"/>
    <property type="match status" value="1"/>
</dbReference>
<organism evidence="15 16">
    <name type="scientific">Candidatus Portnoybacteria bacterium CG02_land_8_20_14_3_00_45_8</name>
    <dbReference type="NCBI Taxonomy" id="1974807"/>
    <lineage>
        <taxon>Bacteria</taxon>
        <taxon>Candidatus Portnoyibacteriota</taxon>
    </lineage>
</organism>
<evidence type="ECO:0000259" key="13">
    <source>
        <dbReference type="Pfam" id="PF09334"/>
    </source>
</evidence>
<dbReference type="InterPro" id="IPR013155">
    <property type="entry name" value="M/V/L/I-tRNA-synth_anticd-bd"/>
</dbReference>
<comment type="subcellular location">
    <subcellularLocation>
        <location evidence="9">Cytoplasm</location>
    </subcellularLocation>
</comment>
<feature type="domain" description="Methionyl/Leucyl tRNA synthetase" evidence="13">
    <location>
        <begin position="41"/>
        <end position="188"/>
    </location>
</feature>
<evidence type="ECO:0000256" key="8">
    <source>
        <dbReference type="ARBA" id="ARBA00047469"/>
    </source>
</evidence>
<dbReference type="InterPro" id="IPR002302">
    <property type="entry name" value="Leu-tRNA-ligase"/>
</dbReference>
<keyword evidence="3 9" id="KW-0436">Ligase</keyword>
<feature type="binding site" evidence="9">
    <location>
        <position position="608"/>
    </location>
    <ligand>
        <name>ATP</name>
        <dbReference type="ChEBI" id="CHEBI:30616"/>
    </ligand>
</feature>
<comment type="caution">
    <text evidence="15">The sequence shown here is derived from an EMBL/GenBank/DDBJ whole genome shotgun (WGS) entry which is preliminary data.</text>
</comment>
<dbReference type="AlphaFoldDB" id="A0A2M7D6J6"/>
<dbReference type="Gene3D" id="3.40.50.620">
    <property type="entry name" value="HUPs"/>
    <property type="match status" value="2"/>
</dbReference>
<dbReference type="FunFam" id="1.10.730.10:FF:000011">
    <property type="entry name" value="Leucine--tRNA ligase chloroplastic/mitochondrial"/>
    <property type="match status" value="1"/>
</dbReference>
<evidence type="ECO:0000256" key="5">
    <source>
        <dbReference type="ARBA" id="ARBA00022840"/>
    </source>
</evidence>
<dbReference type="InterPro" id="IPR015413">
    <property type="entry name" value="Methionyl/Leucyl_tRNA_Synth"/>
</dbReference>
<dbReference type="GO" id="GO:0006429">
    <property type="term" value="P:leucyl-tRNA aminoacylation"/>
    <property type="evidence" value="ECO:0007669"/>
    <property type="project" value="UniProtKB-UniRule"/>
</dbReference>
<reference evidence="16" key="1">
    <citation type="submission" date="2017-09" db="EMBL/GenBank/DDBJ databases">
        <title>Depth-based differentiation of microbial function through sediment-hosted aquifers and enrichment of novel symbionts in the deep terrestrial subsurface.</title>
        <authorList>
            <person name="Probst A.J."/>
            <person name="Ladd B."/>
            <person name="Jarett J.K."/>
            <person name="Geller-Mcgrath D.E."/>
            <person name="Sieber C.M.K."/>
            <person name="Emerson J.B."/>
            <person name="Anantharaman K."/>
            <person name="Thomas B.C."/>
            <person name="Malmstrom R."/>
            <person name="Stieglmeier M."/>
            <person name="Klingl A."/>
            <person name="Woyke T."/>
            <person name="Ryan C.M."/>
            <person name="Banfield J.F."/>
        </authorList>
    </citation>
    <scope>NUCLEOTIDE SEQUENCE [LARGE SCALE GENOMIC DNA]</scope>
</reference>
<feature type="short sequence motif" description="'KMSKS' region" evidence="9">
    <location>
        <begin position="605"/>
        <end position="609"/>
    </location>
</feature>
<keyword evidence="2 9" id="KW-0963">Cytoplasm</keyword>
<dbReference type="InterPro" id="IPR001412">
    <property type="entry name" value="aa-tRNA-synth_I_CS"/>
</dbReference>
<dbReference type="SUPFAM" id="SSF52374">
    <property type="entry name" value="Nucleotidylyl transferase"/>
    <property type="match status" value="1"/>
</dbReference>
<dbReference type="SUPFAM" id="SSF50677">
    <property type="entry name" value="ValRS/IleRS/LeuRS editing domain"/>
    <property type="match status" value="1"/>
</dbReference>
<evidence type="ECO:0000259" key="11">
    <source>
        <dbReference type="Pfam" id="PF00133"/>
    </source>
</evidence>
<keyword evidence="4 9" id="KW-0547">Nucleotide-binding</keyword>
<evidence type="ECO:0000259" key="12">
    <source>
        <dbReference type="Pfam" id="PF08264"/>
    </source>
</evidence>
<accession>A0A2M7D6J6</accession>
<dbReference type="GO" id="GO:0004823">
    <property type="term" value="F:leucine-tRNA ligase activity"/>
    <property type="evidence" value="ECO:0007669"/>
    <property type="project" value="UniProtKB-UniRule"/>
</dbReference>
<dbReference type="InterPro" id="IPR002300">
    <property type="entry name" value="aa-tRNA-synth_Ia"/>
</dbReference>
<comment type="caution">
    <text evidence="9">Lacks conserved residue(s) required for the propagation of feature annotation.</text>
</comment>
<dbReference type="InterPro" id="IPR009008">
    <property type="entry name" value="Val/Leu/Ile-tRNA-synth_edit"/>
</dbReference>
<dbReference type="PANTHER" id="PTHR43740">
    <property type="entry name" value="LEUCYL-TRNA SYNTHETASE"/>
    <property type="match status" value="1"/>
</dbReference>
<evidence type="ECO:0000256" key="4">
    <source>
        <dbReference type="ARBA" id="ARBA00022741"/>
    </source>
</evidence>
<dbReference type="PANTHER" id="PTHR43740:SF2">
    <property type="entry name" value="LEUCINE--TRNA LIGASE, MITOCHONDRIAL"/>
    <property type="match status" value="1"/>
</dbReference>
<dbReference type="Gene3D" id="3.10.20.590">
    <property type="match status" value="1"/>
</dbReference>
<dbReference type="NCBIfam" id="TIGR00396">
    <property type="entry name" value="leuS_bact"/>
    <property type="match status" value="1"/>
</dbReference>
<dbReference type="Pfam" id="PF00133">
    <property type="entry name" value="tRNA-synt_1"/>
    <property type="match status" value="1"/>
</dbReference>
<dbReference type="Pfam" id="PF09334">
    <property type="entry name" value="tRNA-synt_1g"/>
    <property type="match status" value="1"/>
</dbReference>
<dbReference type="InterPro" id="IPR009080">
    <property type="entry name" value="tRNAsynth_Ia_anticodon-bd"/>
</dbReference>
<comment type="similarity">
    <text evidence="1 9 10">Belongs to the class-I aminoacyl-tRNA synthetase family.</text>
</comment>
<evidence type="ECO:0000256" key="2">
    <source>
        <dbReference type="ARBA" id="ARBA00022490"/>
    </source>
</evidence>
<dbReference type="HAMAP" id="MF_00049_B">
    <property type="entry name" value="Leu_tRNA_synth_B"/>
    <property type="match status" value="1"/>
</dbReference>
<name>A0A2M7D6J6_9BACT</name>